<proteinExistence type="predicted"/>
<evidence type="ECO:0000313" key="2">
    <source>
        <dbReference type="Proteomes" id="UP001055811"/>
    </source>
</evidence>
<name>A0ACB9GG12_CICIN</name>
<gene>
    <name evidence="1" type="ORF">L2E82_12506</name>
</gene>
<protein>
    <submittedName>
        <fullName evidence="1">Uncharacterized protein</fullName>
    </submittedName>
</protein>
<evidence type="ECO:0000313" key="1">
    <source>
        <dbReference type="EMBL" id="KAI3782459.1"/>
    </source>
</evidence>
<comment type="caution">
    <text evidence="1">The sequence shown here is derived from an EMBL/GenBank/DDBJ whole genome shotgun (WGS) entry which is preliminary data.</text>
</comment>
<accession>A0ACB9GG12</accession>
<sequence>MDIVLGKREEDEKKVKARQFLLLYLKRSLGESEFSRSVAAFEEASSSSSKVVAAALPVSREETAYGHRWEITPVGKCSRRKANKPSM</sequence>
<dbReference type="Proteomes" id="UP001055811">
    <property type="component" value="Linkage Group LG02"/>
</dbReference>
<keyword evidence="2" id="KW-1185">Reference proteome</keyword>
<reference evidence="2" key="1">
    <citation type="journal article" date="2022" name="Mol. Ecol. Resour.">
        <title>The genomes of chicory, endive, great burdock and yacon provide insights into Asteraceae palaeo-polyploidization history and plant inulin production.</title>
        <authorList>
            <person name="Fan W."/>
            <person name="Wang S."/>
            <person name="Wang H."/>
            <person name="Wang A."/>
            <person name="Jiang F."/>
            <person name="Liu H."/>
            <person name="Zhao H."/>
            <person name="Xu D."/>
            <person name="Zhang Y."/>
        </authorList>
    </citation>
    <scope>NUCLEOTIDE SEQUENCE [LARGE SCALE GENOMIC DNA]</scope>
    <source>
        <strain evidence="2">cv. Punajuju</strain>
    </source>
</reference>
<dbReference type="EMBL" id="CM042010">
    <property type="protein sequence ID" value="KAI3782459.1"/>
    <property type="molecule type" value="Genomic_DNA"/>
</dbReference>
<organism evidence="1 2">
    <name type="scientific">Cichorium intybus</name>
    <name type="common">Chicory</name>
    <dbReference type="NCBI Taxonomy" id="13427"/>
    <lineage>
        <taxon>Eukaryota</taxon>
        <taxon>Viridiplantae</taxon>
        <taxon>Streptophyta</taxon>
        <taxon>Embryophyta</taxon>
        <taxon>Tracheophyta</taxon>
        <taxon>Spermatophyta</taxon>
        <taxon>Magnoliopsida</taxon>
        <taxon>eudicotyledons</taxon>
        <taxon>Gunneridae</taxon>
        <taxon>Pentapetalae</taxon>
        <taxon>asterids</taxon>
        <taxon>campanulids</taxon>
        <taxon>Asterales</taxon>
        <taxon>Asteraceae</taxon>
        <taxon>Cichorioideae</taxon>
        <taxon>Cichorieae</taxon>
        <taxon>Cichoriinae</taxon>
        <taxon>Cichorium</taxon>
    </lineage>
</organism>
<reference evidence="1 2" key="2">
    <citation type="journal article" date="2022" name="Mol. Ecol. Resour.">
        <title>The genomes of chicory, endive, great burdock and yacon provide insights into Asteraceae paleo-polyploidization history and plant inulin production.</title>
        <authorList>
            <person name="Fan W."/>
            <person name="Wang S."/>
            <person name="Wang H."/>
            <person name="Wang A."/>
            <person name="Jiang F."/>
            <person name="Liu H."/>
            <person name="Zhao H."/>
            <person name="Xu D."/>
            <person name="Zhang Y."/>
        </authorList>
    </citation>
    <scope>NUCLEOTIDE SEQUENCE [LARGE SCALE GENOMIC DNA]</scope>
    <source>
        <strain evidence="2">cv. Punajuju</strain>
        <tissue evidence="1">Leaves</tissue>
    </source>
</reference>